<evidence type="ECO:0000313" key="2">
    <source>
        <dbReference type="Proteomes" id="UP000176424"/>
    </source>
</evidence>
<proteinExistence type="predicted"/>
<accession>A0A1F4ZPM2</accession>
<dbReference type="Proteomes" id="UP000176424">
    <property type="component" value="Unassembled WGS sequence"/>
</dbReference>
<dbReference type="AlphaFoldDB" id="A0A1F4ZPM2"/>
<reference evidence="1 2" key="1">
    <citation type="journal article" date="2016" name="Nat. Commun.">
        <title>Thousands of microbial genomes shed light on interconnected biogeochemical processes in an aquifer system.</title>
        <authorList>
            <person name="Anantharaman K."/>
            <person name="Brown C.T."/>
            <person name="Hug L.A."/>
            <person name="Sharon I."/>
            <person name="Castelle C.J."/>
            <person name="Probst A.J."/>
            <person name="Thomas B.C."/>
            <person name="Singh A."/>
            <person name="Wilkins M.J."/>
            <person name="Karaoz U."/>
            <person name="Brodie E.L."/>
            <person name="Williams K.H."/>
            <person name="Hubbard S.S."/>
            <person name="Banfield J.F."/>
        </authorList>
    </citation>
    <scope>NUCLEOTIDE SEQUENCE [LARGE SCALE GENOMIC DNA]</scope>
</reference>
<sequence>MHDPRKVRRPGKDIWNPQKVKPYGRSIWQNQKKSGAYKLRPKILPASYISSFSRLKHVLSNPRGLYGRKFQLSEVKDQIKAPIHPNTVQPNRKFRASMAEKFFLSFL</sequence>
<evidence type="ECO:0000313" key="1">
    <source>
        <dbReference type="EMBL" id="OGD08301.1"/>
    </source>
</evidence>
<name>A0A1F4ZPM2_9BACT</name>
<organism evidence="1 2">
    <name type="scientific">Candidatus Amesbacteria bacterium RIFOXYB1_FULL_44_23</name>
    <dbReference type="NCBI Taxonomy" id="1797263"/>
    <lineage>
        <taxon>Bacteria</taxon>
        <taxon>Candidatus Amesiibacteriota</taxon>
    </lineage>
</organism>
<dbReference type="EMBL" id="MEXR01000060">
    <property type="protein sequence ID" value="OGD08301.1"/>
    <property type="molecule type" value="Genomic_DNA"/>
</dbReference>
<comment type="caution">
    <text evidence="1">The sequence shown here is derived from an EMBL/GenBank/DDBJ whole genome shotgun (WGS) entry which is preliminary data.</text>
</comment>
<protein>
    <submittedName>
        <fullName evidence="1">Uncharacterized protein</fullName>
    </submittedName>
</protein>
<gene>
    <name evidence="1" type="ORF">A2397_03665</name>
</gene>